<accession>A0ABU0HK51</accession>
<dbReference type="Proteomes" id="UP001236369">
    <property type="component" value="Unassembled WGS sequence"/>
</dbReference>
<evidence type="ECO:0000313" key="1">
    <source>
        <dbReference type="EMBL" id="MDQ0442688.1"/>
    </source>
</evidence>
<name>A0ABU0HK51_9HYPH</name>
<evidence type="ECO:0000313" key="2">
    <source>
        <dbReference type="Proteomes" id="UP001236369"/>
    </source>
</evidence>
<dbReference type="EMBL" id="JAUSVV010000004">
    <property type="protein sequence ID" value="MDQ0442688.1"/>
    <property type="molecule type" value="Genomic_DNA"/>
</dbReference>
<protein>
    <submittedName>
        <fullName evidence="1">Uncharacterized protein</fullName>
    </submittedName>
</protein>
<proteinExistence type="predicted"/>
<sequence>MVKARTAPALVVKKAANHASRWTAPPKRAEVRLCGTDKVLITAPVEVPMRQ</sequence>
<keyword evidence="2" id="KW-1185">Reference proteome</keyword>
<organism evidence="1 2">
    <name type="scientific">Methylobacterium persicinum</name>
    <dbReference type="NCBI Taxonomy" id="374426"/>
    <lineage>
        <taxon>Bacteria</taxon>
        <taxon>Pseudomonadati</taxon>
        <taxon>Pseudomonadota</taxon>
        <taxon>Alphaproteobacteria</taxon>
        <taxon>Hyphomicrobiales</taxon>
        <taxon>Methylobacteriaceae</taxon>
        <taxon>Methylobacterium</taxon>
    </lineage>
</organism>
<reference evidence="1 2" key="1">
    <citation type="submission" date="2023-07" db="EMBL/GenBank/DDBJ databases">
        <title>Genomic Encyclopedia of Type Strains, Phase IV (KMG-IV): sequencing the most valuable type-strain genomes for metagenomic binning, comparative biology and taxonomic classification.</title>
        <authorList>
            <person name="Goeker M."/>
        </authorList>
    </citation>
    <scope>NUCLEOTIDE SEQUENCE [LARGE SCALE GENOMIC DNA]</scope>
    <source>
        <strain evidence="1 2">DSM 19562</strain>
    </source>
</reference>
<gene>
    <name evidence="1" type="ORF">QO016_002185</name>
</gene>
<comment type="caution">
    <text evidence="1">The sequence shown here is derived from an EMBL/GenBank/DDBJ whole genome shotgun (WGS) entry which is preliminary data.</text>
</comment>